<dbReference type="EMBL" id="MN043729">
    <property type="protein sequence ID" value="QDP42924.1"/>
    <property type="molecule type" value="Genomic_DNA"/>
</dbReference>
<dbReference type="Proteomes" id="UP000317800">
    <property type="component" value="Segment"/>
</dbReference>
<protein>
    <submittedName>
        <fullName evidence="1">Uncharacterized protein</fullName>
    </submittedName>
</protein>
<proteinExistence type="predicted"/>
<evidence type="ECO:0000313" key="2">
    <source>
        <dbReference type="Proteomes" id="UP000317800"/>
    </source>
</evidence>
<organism evidence="1 2">
    <name type="scientific">Bacillus phage vB_BmeM-Goe8</name>
    <dbReference type="NCBI Taxonomy" id="2593638"/>
    <lineage>
        <taxon>Viruses</taxon>
        <taxon>Duplodnaviria</taxon>
        <taxon>Heunggongvirae</taxon>
        <taxon>Uroviricota</taxon>
        <taxon>Caudoviricetes</taxon>
        <taxon>Herelleviridae</taxon>
        <taxon>Bastillevirinae</taxon>
        <taxon>Goettingenvirus</taxon>
        <taxon>Goettingenvirus goe8</taxon>
    </lineage>
</organism>
<keyword evidence="2" id="KW-1185">Reference proteome</keyword>
<sequence length="120" mass="13233">MLSFFSTHIREKTIIPAQIAKNPTANTNIKALTIYSTITPPHLRSIYVSISVIIYTNITTRMIIPVHPNQSKIIITAEASPKTSPINTAATTIITTVLIAAVIIKSHILPYHSEDKDNKD</sequence>
<gene>
    <name evidence="1" type="ORF">Goe8_c01510</name>
</gene>
<reference evidence="1 2" key="1">
    <citation type="submission" date="2019-06" db="EMBL/GenBank/DDBJ databases">
        <authorList>
            <person name="Hertel R."/>
        </authorList>
    </citation>
    <scope>NUCLEOTIDE SEQUENCE [LARGE SCALE GENOMIC DNA]</scope>
</reference>
<accession>A0A516KMV6</accession>
<evidence type="ECO:0000313" key="1">
    <source>
        <dbReference type="EMBL" id="QDP42924.1"/>
    </source>
</evidence>
<name>A0A516KMV6_9CAUD</name>